<keyword evidence="4" id="KW-0274">FAD</keyword>
<dbReference type="SUPFAM" id="SSF54373">
    <property type="entry name" value="FAD-linked reductases, C-terminal domain"/>
    <property type="match status" value="1"/>
</dbReference>
<comment type="similarity">
    <text evidence="2">Belongs to the GMC oxidoreductase family.</text>
</comment>
<feature type="domain" description="Glucose-methanol-choline oxidoreductase N-terminal" evidence="6">
    <location>
        <begin position="269"/>
        <end position="379"/>
    </location>
</feature>
<comment type="caution">
    <text evidence="8">The sequence shown here is derived from an EMBL/GenBank/DDBJ whole genome shotgun (WGS) entry which is preliminary data.</text>
</comment>
<dbReference type="InterPro" id="IPR036188">
    <property type="entry name" value="FAD/NAD-bd_sf"/>
</dbReference>
<dbReference type="RefSeq" id="WP_093041762.1">
    <property type="nucleotide sequence ID" value="NZ_FOCV01000073.1"/>
</dbReference>
<dbReference type="InterPro" id="IPR051473">
    <property type="entry name" value="P2Ox-like"/>
</dbReference>
<dbReference type="EMBL" id="FOCV01000073">
    <property type="protein sequence ID" value="SEP29644.1"/>
    <property type="molecule type" value="Genomic_DNA"/>
</dbReference>
<accession>A0ABY1AY10</accession>
<proteinExistence type="inferred from homology"/>
<dbReference type="Pfam" id="PF05199">
    <property type="entry name" value="GMC_oxred_C"/>
    <property type="match status" value="1"/>
</dbReference>
<dbReference type="InterPro" id="IPR000172">
    <property type="entry name" value="GMC_OxRdtase_N"/>
</dbReference>
<dbReference type="Proteomes" id="UP000198939">
    <property type="component" value="Unassembled WGS sequence"/>
</dbReference>
<feature type="domain" description="Glucose-methanol-choline oxidoreductase C-terminal" evidence="7">
    <location>
        <begin position="474"/>
        <end position="604"/>
    </location>
</feature>
<evidence type="ECO:0000259" key="7">
    <source>
        <dbReference type="Pfam" id="PF05199"/>
    </source>
</evidence>
<dbReference type="PANTHER" id="PTHR42784:SF1">
    <property type="entry name" value="PYRANOSE 2-OXIDASE"/>
    <property type="match status" value="1"/>
</dbReference>
<evidence type="ECO:0000256" key="4">
    <source>
        <dbReference type="ARBA" id="ARBA00022827"/>
    </source>
</evidence>
<dbReference type="PANTHER" id="PTHR42784">
    <property type="entry name" value="PYRANOSE 2-OXIDASE"/>
    <property type="match status" value="1"/>
</dbReference>
<dbReference type="InterPro" id="IPR007867">
    <property type="entry name" value="GMC_OxRtase_C"/>
</dbReference>
<protein>
    <submittedName>
        <fullName evidence="8">Choline dehydrogenase</fullName>
    </submittedName>
</protein>
<gene>
    <name evidence="8" type="ORF">SAMN05216228_10737</name>
</gene>
<sequence length="617" mass="67490">MLFPIESARRTDLKAVSEDSIYDAVIVGSGISGAIIANELSKAGKRVLVLEAGSGINRSLRGYEEYVTNFYSAAIKDNQSPYPVNLNAPMPRSPKLRRLQPGETDASTYIVQSGPYVTDTVYTRVFGGTTMHWEAKTPRMLQEDFKAKSLFGQGVDWPLEYSDIEADYQVAEREIGVSADVEDQTYLDVTFAKDYVFPMRGLPLSYLDRTVAKGIDGTDVNLYGQTYPIKVRPYPQGRNGVPNPAYNGGKGYVPVGAVNTHEVEEGGRCQGNTNCVPICPVQARYHSGKTLAKAFQSGNVELLVQAVASRVVIDSDSGRVTALEVKVYKDTDSPEYETITVKGKIFVLAAGAIETPRLMLASGLRSTSGLIGRNLMDHAYLLSWALMPEICGTMRGTSCTGGIVDLRGGAFRRHQAAFSVDIHNDGWGWAVGSPYSDVTTLVDQHNQFGGDLRRALIEGISRQLLLAFMIEVMPVESNRVTVDPQYTDRLGNVRPVVSFTVPEYTLRAAAYAREFAKTMFARLGAADHTSYDPSDYGYISYEGKGYAIRGGNHLAGTHVMGRDRHRSAVDTDQRSWDHDNLYLVGGGSMPSIGTANVTLTLAAVNYRSARAMVKQLQ</sequence>
<evidence type="ECO:0000256" key="1">
    <source>
        <dbReference type="ARBA" id="ARBA00001974"/>
    </source>
</evidence>
<dbReference type="Gene3D" id="3.50.50.60">
    <property type="entry name" value="FAD/NAD(P)-binding domain"/>
    <property type="match status" value="2"/>
</dbReference>
<evidence type="ECO:0000259" key="6">
    <source>
        <dbReference type="Pfam" id="PF00732"/>
    </source>
</evidence>
<keyword evidence="5" id="KW-0560">Oxidoreductase</keyword>
<dbReference type="Pfam" id="PF00732">
    <property type="entry name" value="GMC_oxred_N"/>
    <property type="match status" value="1"/>
</dbReference>
<dbReference type="Pfam" id="PF13450">
    <property type="entry name" value="NAD_binding_8"/>
    <property type="match status" value="1"/>
</dbReference>
<dbReference type="SUPFAM" id="SSF51905">
    <property type="entry name" value="FAD/NAD(P)-binding domain"/>
    <property type="match status" value="1"/>
</dbReference>
<evidence type="ECO:0000256" key="3">
    <source>
        <dbReference type="ARBA" id="ARBA00022630"/>
    </source>
</evidence>
<evidence type="ECO:0000256" key="2">
    <source>
        <dbReference type="ARBA" id="ARBA00010790"/>
    </source>
</evidence>
<evidence type="ECO:0000313" key="8">
    <source>
        <dbReference type="EMBL" id="SEP29644.1"/>
    </source>
</evidence>
<name>A0ABY1AY10_9HYPH</name>
<organism evidence="8 9">
    <name type="scientific">Rhizobium tibeticum</name>
    <dbReference type="NCBI Taxonomy" id="501024"/>
    <lineage>
        <taxon>Bacteria</taxon>
        <taxon>Pseudomonadati</taxon>
        <taxon>Pseudomonadota</taxon>
        <taxon>Alphaproteobacteria</taxon>
        <taxon>Hyphomicrobiales</taxon>
        <taxon>Rhizobiaceae</taxon>
        <taxon>Rhizobium/Agrobacterium group</taxon>
        <taxon>Rhizobium</taxon>
    </lineage>
</organism>
<keyword evidence="3" id="KW-0285">Flavoprotein</keyword>
<evidence type="ECO:0000313" key="9">
    <source>
        <dbReference type="Proteomes" id="UP000198939"/>
    </source>
</evidence>
<reference evidence="8 9" key="1">
    <citation type="submission" date="2016-10" db="EMBL/GenBank/DDBJ databases">
        <authorList>
            <person name="Varghese N."/>
            <person name="Submissions S."/>
        </authorList>
    </citation>
    <scope>NUCLEOTIDE SEQUENCE [LARGE SCALE GENOMIC DNA]</scope>
    <source>
        <strain evidence="8 9">CGMCC 1.7071</strain>
    </source>
</reference>
<keyword evidence="9" id="KW-1185">Reference proteome</keyword>
<comment type="cofactor">
    <cofactor evidence="1">
        <name>FAD</name>
        <dbReference type="ChEBI" id="CHEBI:57692"/>
    </cofactor>
</comment>
<evidence type="ECO:0000256" key="5">
    <source>
        <dbReference type="ARBA" id="ARBA00023002"/>
    </source>
</evidence>